<dbReference type="GO" id="GO:0005886">
    <property type="term" value="C:plasma membrane"/>
    <property type="evidence" value="ECO:0007669"/>
    <property type="project" value="UniProtKB-SubCell"/>
</dbReference>
<proteinExistence type="predicted"/>
<dbReference type="GO" id="GO:0000155">
    <property type="term" value="F:phosphorelay sensor kinase activity"/>
    <property type="evidence" value="ECO:0007669"/>
    <property type="project" value="InterPro"/>
</dbReference>
<reference evidence="9 10" key="1">
    <citation type="submission" date="2020-08" db="EMBL/GenBank/DDBJ databases">
        <title>Cohnella phylogeny.</title>
        <authorList>
            <person name="Dunlap C."/>
        </authorList>
    </citation>
    <scope>NUCLEOTIDE SEQUENCE [LARGE SCALE GENOMIC DNA]</scope>
    <source>
        <strain evidence="9 10">DSM 28246</strain>
    </source>
</reference>
<dbReference type="CDD" id="cd06225">
    <property type="entry name" value="HAMP"/>
    <property type="match status" value="1"/>
</dbReference>
<keyword evidence="4" id="KW-0808">Transferase</keyword>
<evidence type="ECO:0000256" key="4">
    <source>
        <dbReference type="ARBA" id="ARBA00022679"/>
    </source>
</evidence>
<dbReference type="InterPro" id="IPR010559">
    <property type="entry name" value="Sig_transdc_His_kin_internal"/>
</dbReference>
<evidence type="ECO:0000256" key="2">
    <source>
        <dbReference type="ARBA" id="ARBA00022475"/>
    </source>
</evidence>
<keyword evidence="7" id="KW-0812">Transmembrane</keyword>
<dbReference type="AlphaFoldDB" id="A0A7X0RNN5"/>
<keyword evidence="6 7" id="KW-0472">Membrane</keyword>
<keyword evidence="2" id="KW-1003">Cell membrane</keyword>
<dbReference type="SMART" id="SM00304">
    <property type="entry name" value="HAMP"/>
    <property type="match status" value="1"/>
</dbReference>
<evidence type="ECO:0000256" key="1">
    <source>
        <dbReference type="ARBA" id="ARBA00004651"/>
    </source>
</evidence>
<dbReference type="EMBL" id="JACJVP010000011">
    <property type="protein sequence ID" value="MBB6670701.1"/>
    <property type="molecule type" value="Genomic_DNA"/>
</dbReference>
<comment type="subcellular location">
    <subcellularLocation>
        <location evidence="1">Cell membrane</location>
        <topology evidence="1">Multi-pass membrane protein</topology>
    </subcellularLocation>
</comment>
<dbReference type="Proteomes" id="UP000547209">
    <property type="component" value="Unassembled WGS sequence"/>
</dbReference>
<protein>
    <submittedName>
        <fullName evidence="9">Sensor histidine kinase</fullName>
    </submittedName>
</protein>
<gene>
    <name evidence="9" type="ORF">H7C19_08360</name>
</gene>
<dbReference type="InterPro" id="IPR003660">
    <property type="entry name" value="HAMP_dom"/>
</dbReference>
<sequence length="583" mass="65881">MTRPSLNNVRLRNKLLLLYFLSVFFPIVVTNALFYSVTAHNVRSQKERDMHLALDRVQAAFRSRIEDAVGISSVFYMDGSMNDALDTDYAATVDYLEVYEDYLRPNLRKYAPVYRSIQELTLYTDNPTVLGAGGVDRITDPVRREEWYERAMAAPSGVPALVHSRTPAGSAFSIVRRLNVFDGPASYVKILKIDLSPDMVRQTLDNRGMPSELYLVSPSGVVEYATDSTAVGRHGYDSAILPKGALAVEKRYDNVGCLSGWTVAGLVPEAEMLSEVRKSRVFVVYLACANLLLPTFVIAWISKSLHDRLLRIVKQIKKVKNRNFEPIPLAECADEIGQLATEFNRMTRQIKTLIDDVYLADIQKKDLELQRRRAQLHALQSQINPHFLFNTLETLRMRSLIKGEEETARIIGRLSKIFRRSLSWGSDWIPVRQELELIESFLDIQKYRFGDKLAYRIQVGEGAESYRIPKMILLPFVENASIHGIESIEAQGLIELELAASGGELTFLLRDNGKGMDARKLGELLSDKRPEEGAEERVGIRNVAARLHLYYGKEASLQIESEPGIGTTVLLRLPHPHPINFPQ</sequence>
<dbReference type="PROSITE" id="PS50885">
    <property type="entry name" value="HAMP"/>
    <property type="match status" value="1"/>
</dbReference>
<dbReference type="PANTHER" id="PTHR34220:SF7">
    <property type="entry name" value="SENSOR HISTIDINE KINASE YPDA"/>
    <property type="match status" value="1"/>
</dbReference>
<evidence type="ECO:0000313" key="9">
    <source>
        <dbReference type="EMBL" id="MBB6670701.1"/>
    </source>
</evidence>
<dbReference type="RefSeq" id="WP_185142190.1">
    <property type="nucleotide sequence ID" value="NZ_JACJVP010000011.1"/>
</dbReference>
<feature type="transmembrane region" description="Helical" evidence="7">
    <location>
        <begin position="282"/>
        <end position="301"/>
    </location>
</feature>
<keyword evidence="10" id="KW-1185">Reference proteome</keyword>
<keyword evidence="7" id="KW-1133">Transmembrane helix</keyword>
<dbReference type="Gene3D" id="3.30.565.10">
    <property type="entry name" value="Histidine kinase-like ATPase, C-terminal domain"/>
    <property type="match status" value="1"/>
</dbReference>
<evidence type="ECO:0000259" key="8">
    <source>
        <dbReference type="PROSITE" id="PS50885"/>
    </source>
</evidence>
<evidence type="ECO:0000313" key="10">
    <source>
        <dbReference type="Proteomes" id="UP000547209"/>
    </source>
</evidence>
<dbReference type="SUPFAM" id="SSF158472">
    <property type="entry name" value="HAMP domain-like"/>
    <property type="match status" value="1"/>
</dbReference>
<organism evidence="9 10">
    <name type="scientific">Cohnella nanjingensis</name>
    <dbReference type="NCBI Taxonomy" id="1387779"/>
    <lineage>
        <taxon>Bacteria</taxon>
        <taxon>Bacillati</taxon>
        <taxon>Bacillota</taxon>
        <taxon>Bacilli</taxon>
        <taxon>Bacillales</taxon>
        <taxon>Paenibacillaceae</taxon>
        <taxon>Cohnella</taxon>
    </lineage>
</organism>
<dbReference type="InterPro" id="IPR050640">
    <property type="entry name" value="Bact_2-comp_sensor_kinase"/>
</dbReference>
<dbReference type="InterPro" id="IPR003594">
    <property type="entry name" value="HATPase_dom"/>
</dbReference>
<dbReference type="Pfam" id="PF06580">
    <property type="entry name" value="His_kinase"/>
    <property type="match status" value="1"/>
</dbReference>
<keyword evidence="3" id="KW-0597">Phosphoprotein</keyword>
<evidence type="ECO:0000256" key="3">
    <source>
        <dbReference type="ARBA" id="ARBA00022553"/>
    </source>
</evidence>
<evidence type="ECO:0000256" key="7">
    <source>
        <dbReference type="SAM" id="Phobius"/>
    </source>
</evidence>
<evidence type="ECO:0000256" key="5">
    <source>
        <dbReference type="ARBA" id="ARBA00022777"/>
    </source>
</evidence>
<dbReference type="Pfam" id="PF02518">
    <property type="entry name" value="HATPase_c"/>
    <property type="match status" value="1"/>
</dbReference>
<dbReference type="Gene3D" id="6.10.340.10">
    <property type="match status" value="1"/>
</dbReference>
<comment type="caution">
    <text evidence="9">The sequence shown here is derived from an EMBL/GenBank/DDBJ whole genome shotgun (WGS) entry which is preliminary data.</text>
</comment>
<evidence type="ECO:0000256" key="6">
    <source>
        <dbReference type="ARBA" id="ARBA00023136"/>
    </source>
</evidence>
<name>A0A7X0RNN5_9BACL</name>
<dbReference type="InterPro" id="IPR036890">
    <property type="entry name" value="HATPase_C_sf"/>
</dbReference>
<feature type="domain" description="HAMP" evidence="8">
    <location>
        <begin position="303"/>
        <end position="355"/>
    </location>
</feature>
<dbReference type="SUPFAM" id="SSF55874">
    <property type="entry name" value="ATPase domain of HSP90 chaperone/DNA topoisomerase II/histidine kinase"/>
    <property type="match status" value="1"/>
</dbReference>
<feature type="transmembrane region" description="Helical" evidence="7">
    <location>
        <begin position="16"/>
        <end position="38"/>
    </location>
</feature>
<keyword evidence="5 9" id="KW-0418">Kinase</keyword>
<accession>A0A7X0RNN5</accession>
<dbReference type="PANTHER" id="PTHR34220">
    <property type="entry name" value="SENSOR HISTIDINE KINASE YPDA"/>
    <property type="match status" value="1"/>
</dbReference>